<dbReference type="PANTHER" id="PTHR47997">
    <property type="entry name" value="MYB DOMAIN PROTEIN 55"/>
    <property type="match status" value="1"/>
</dbReference>
<dbReference type="GO" id="GO:0003677">
    <property type="term" value="F:DNA binding"/>
    <property type="evidence" value="ECO:0007669"/>
    <property type="project" value="UniProtKB-KW"/>
</dbReference>
<dbReference type="GO" id="GO:0005634">
    <property type="term" value="C:nucleus"/>
    <property type="evidence" value="ECO:0007669"/>
    <property type="project" value="UniProtKB-SubCell"/>
</dbReference>
<dbReference type="OrthoDB" id="2143914at2759"/>
<dbReference type="PROSITE" id="PS50090">
    <property type="entry name" value="MYB_LIKE"/>
    <property type="match status" value="2"/>
</dbReference>
<dbReference type="AlphaFoldDB" id="A0A9D4VBG2"/>
<dbReference type="SMART" id="SM00717">
    <property type="entry name" value="SANT"/>
    <property type="match status" value="2"/>
</dbReference>
<protein>
    <submittedName>
        <fullName evidence="9">Uncharacterized protein</fullName>
    </submittedName>
</protein>
<organism evidence="9 10">
    <name type="scientific">Adiantum capillus-veneris</name>
    <name type="common">Maidenhair fern</name>
    <dbReference type="NCBI Taxonomy" id="13818"/>
    <lineage>
        <taxon>Eukaryota</taxon>
        <taxon>Viridiplantae</taxon>
        <taxon>Streptophyta</taxon>
        <taxon>Embryophyta</taxon>
        <taxon>Tracheophyta</taxon>
        <taxon>Polypodiopsida</taxon>
        <taxon>Polypodiidae</taxon>
        <taxon>Polypodiales</taxon>
        <taxon>Pteridineae</taxon>
        <taxon>Pteridaceae</taxon>
        <taxon>Vittarioideae</taxon>
        <taxon>Adiantum</taxon>
    </lineage>
</organism>
<comment type="caution">
    <text evidence="9">The sequence shown here is derived from an EMBL/GenBank/DDBJ whole genome shotgun (WGS) entry which is preliminary data.</text>
</comment>
<evidence type="ECO:0000256" key="6">
    <source>
        <dbReference type="ARBA" id="ARBA00023242"/>
    </source>
</evidence>
<dbReference type="Gene3D" id="1.10.10.60">
    <property type="entry name" value="Homeodomain-like"/>
    <property type="match status" value="2"/>
</dbReference>
<keyword evidence="10" id="KW-1185">Reference proteome</keyword>
<evidence type="ECO:0000313" key="9">
    <source>
        <dbReference type="EMBL" id="KAI5082970.1"/>
    </source>
</evidence>
<evidence type="ECO:0000256" key="3">
    <source>
        <dbReference type="ARBA" id="ARBA00023015"/>
    </source>
</evidence>
<evidence type="ECO:0000259" key="8">
    <source>
        <dbReference type="PROSITE" id="PS51294"/>
    </source>
</evidence>
<evidence type="ECO:0000256" key="5">
    <source>
        <dbReference type="ARBA" id="ARBA00023163"/>
    </source>
</evidence>
<gene>
    <name evidence="9" type="ORF">GOP47_0002713</name>
</gene>
<keyword evidence="6" id="KW-0539">Nucleus</keyword>
<dbReference type="Pfam" id="PF00249">
    <property type="entry name" value="Myb_DNA-binding"/>
    <property type="match status" value="2"/>
</dbReference>
<feature type="domain" description="HTH myb-type" evidence="8">
    <location>
        <begin position="1"/>
        <end position="54"/>
    </location>
</feature>
<dbReference type="SUPFAM" id="SSF46689">
    <property type="entry name" value="Homeodomain-like"/>
    <property type="match status" value="1"/>
</dbReference>
<evidence type="ECO:0000256" key="2">
    <source>
        <dbReference type="ARBA" id="ARBA00022737"/>
    </source>
</evidence>
<accession>A0A9D4VBG2</accession>
<dbReference type="InterPro" id="IPR017930">
    <property type="entry name" value="Myb_dom"/>
</dbReference>
<feature type="domain" description="Myb-like" evidence="7">
    <location>
        <begin position="51"/>
        <end position="101"/>
    </location>
</feature>
<keyword evidence="3" id="KW-0805">Transcription regulation</keyword>
<keyword evidence="4" id="KW-0238">DNA-binding</keyword>
<keyword evidence="5" id="KW-0804">Transcription</keyword>
<proteinExistence type="predicted"/>
<comment type="subcellular location">
    <subcellularLocation>
        <location evidence="1">Nucleus</location>
    </subcellularLocation>
</comment>
<dbReference type="Proteomes" id="UP000886520">
    <property type="component" value="Chromosome 3"/>
</dbReference>
<evidence type="ECO:0000256" key="1">
    <source>
        <dbReference type="ARBA" id="ARBA00004123"/>
    </source>
</evidence>
<name>A0A9D4VBG2_ADICA</name>
<dbReference type="PROSITE" id="PS51294">
    <property type="entry name" value="HTH_MYB"/>
    <property type="match status" value="2"/>
</dbReference>
<evidence type="ECO:0000259" key="7">
    <source>
        <dbReference type="PROSITE" id="PS50090"/>
    </source>
</evidence>
<dbReference type="EMBL" id="JABFUD020000002">
    <property type="protein sequence ID" value="KAI5082970.1"/>
    <property type="molecule type" value="Genomic_DNA"/>
</dbReference>
<feature type="domain" description="HTH myb-type" evidence="8">
    <location>
        <begin position="55"/>
        <end position="105"/>
    </location>
</feature>
<evidence type="ECO:0000256" key="4">
    <source>
        <dbReference type="ARBA" id="ARBA00023125"/>
    </source>
</evidence>
<sequence>MRKVLWSPDEDERLVRCITTYVHGSWSDIARNAGLKRCGKSCRRRWLNHLRPDLKRGKFSSDEINLIVQLHEAMGNRWSDIARHLKGRTDNDVKNLWNTQIKKRMTLTQQSETPSSSHVLLSMVSESNESTGSTNATKSQANHQDPIQVIHIDMLTGDGKCIKSCNVEKEGNGDISLTTGSGNNMSISLDECSYSTSSSEDYAIASEPCLIKDSNISLSARKPSNVSLQPQQNHMPLIWGNNYVSGNNSEYLLMNGPTVDQDGAAVAVELTRTCSSSSSNSQLLAEMPTAVQPSMLSTPERPTFLDKYQENYLNLAAYTEISPTTLQSTGIISRHSSIANFSTLHGDRRQTAENVTLPVAQYINNEHGWGTRLSTNSALCLAHPELIGQSSSTSSEQSCINPAPHGQSSRTLIQQSSIVNYIDDCIQNSMTGCSAYTYSPLLVRSQFNSNIDSTVQASQHAAVTNTSLDVVSRATHTADQDHREVLFPRENGSNGEPLASVGPLPDADHIYSQAQMANCLEEWESMLTFPDLWKLLLLLN</sequence>
<dbReference type="InterPro" id="IPR009057">
    <property type="entry name" value="Homeodomain-like_sf"/>
</dbReference>
<keyword evidence="2" id="KW-0677">Repeat</keyword>
<dbReference type="InterPro" id="IPR001005">
    <property type="entry name" value="SANT/Myb"/>
</dbReference>
<dbReference type="CDD" id="cd00167">
    <property type="entry name" value="SANT"/>
    <property type="match status" value="2"/>
</dbReference>
<reference evidence="9" key="1">
    <citation type="submission" date="2021-01" db="EMBL/GenBank/DDBJ databases">
        <title>Adiantum capillus-veneris genome.</title>
        <authorList>
            <person name="Fang Y."/>
            <person name="Liao Q."/>
        </authorList>
    </citation>
    <scope>NUCLEOTIDE SEQUENCE</scope>
    <source>
        <strain evidence="9">H3</strain>
        <tissue evidence="9">Leaf</tissue>
    </source>
</reference>
<feature type="domain" description="Myb-like" evidence="7">
    <location>
        <begin position="1"/>
        <end position="50"/>
    </location>
</feature>
<evidence type="ECO:0000313" key="10">
    <source>
        <dbReference type="Proteomes" id="UP000886520"/>
    </source>
</evidence>
<dbReference type="InterPro" id="IPR051953">
    <property type="entry name" value="Plant_SW-associated_TFs"/>
</dbReference>